<evidence type="ECO:0000259" key="4">
    <source>
        <dbReference type="PROSITE" id="PS51722"/>
    </source>
</evidence>
<organism evidence="5 6">
    <name type="scientific">Candidatus Acidiferrum panamense</name>
    <dbReference type="NCBI Taxonomy" id="2741543"/>
    <lineage>
        <taxon>Bacteria</taxon>
        <taxon>Pseudomonadati</taxon>
        <taxon>Acidobacteriota</taxon>
        <taxon>Terriglobia</taxon>
        <taxon>Candidatus Acidiferrales</taxon>
        <taxon>Candidatus Acidiferrum</taxon>
    </lineage>
</organism>
<protein>
    <submittedName>
        <fullName evidence="5">GTP-binding protein</fullName>
    </submittedName>
</protein>
<dbReference type="InterPro" id="IPR027417">
    <property type="entry name" value="P-loop_NTPase"/>
</dbReference>
<accession>A0A7V8NR56</accession>
<evidence type="ECO:0000313" key="6">
    <source>
        <dbReference type="Proteomes" id="UP000567293"/>
    </source>
</evidence>
<dbReference type="GO" id="GO:0003924">
    <property type="term" value="F:GTPase activity"/>
    <property type="evidence" value="ECO:0007669"/>
    <property type="project" value="InterPro"/>
</dbReference>
<evidence type="ECO:0000313" key="5">
    <source>
        <dbReference type="EMBL" id="MBA0085931.1"/>
    </source>
</evidence>
<dbReference type="NCBIfam" id="TIGR00231">
    <property type="entry name" value="small_GTP"/>
    <property type="match status" value="1"/>
</dbReference>
<dbReference type="Gene3D" id="3.40.50.300">
    <property type="entry name" value="P-loop containing nucleotide triphosphate hydrolases"/>
    <property type="match status" value="1"/>
</dbReference>
<dbReference type="Proteomes" id="UP000567293">
    <property type="component" value="Unassembled WGS sequence"/>
</dbReference>
<dbReference type="SUPFAM" id="SSF52540">
    <property type="entry name" value="P-loop containing nucleoside triphosphate hydrolases"/>
    <property type="match status" value="1"/>
</dbReference>
<evidence type="ECO:0000256" key="3">
    <source>
        <dbReference type="ARBA" id="ARBA00023134"/>
    </source>
</evidence>
<dbReference type="GO" id="GO:0006412">
    <property type="term" value="P:translation"/>
    <property type="evidence" value="ECO:0007669"/>
    <property type="project" value="UniProtKB-KW"/>
</dbReference>
<dbReference type="Pfam" id="PF00009">
    <property type="entry name" value="GTP_EFTU"/>
    <property type="match status" value="1"/>
</dbReference>
<reference evidence="5" key="1">
    <citation type="submission" date="2020-06" db="EMBL/GenBank/DDBJ databases">
        <title>Legume-microbial interactions unlock mineral nutrients during tropical forest succession.</title>
        <authorList>
            <person name="Epihov D.Z."/>
        </authorList>
    </citation>
    <scope>NUCLEOTIDE SEQUENCE [LARGE SCALE GENOMIC DNA]</scope>
    <source>
        <strain evidence="5">Pan2503</strain>
    </source>
</reference>
<dbReference type="PROSITE" id="PS51722">
    <property type="entry name" value="G_TR_2"/>
    <property type="match status" value="1"/>
</dbReference>
<dbReference type="GO" id="GO:0032790">
    <property type="term" value="P:ribosome disassembly"/>
    <property type="evidence" value="ECO:0007669"/>
    <property type="project" value="TreeGrafter"/>
</dbReference>
<comment type="caution">
    <text evidence="5">The sequence shown here is derived from an EMBL/GenBank/DDBJ whole genome shotgun (WGS) entry which is preliminary data.</text>
</comment>
<keyword evidence="2" id="KW-0648">Protein biosynthesis</keyword>
<keyword evidence="1" id="KW-0547">Nucleotide-binding</keyword>
<dbReference type="InterPro" id="IPR000795">
    <property type="entry name" value="T_Tr_GTP-bd_dom"/>
</dbReference>
<feature type="non-terminal residue" evidence="5">
    <location>
        <position position="243"/>
    </location>
</feature>
<keyword evidence="6" id="KW-1185">Reference proteome</keyword>
<keyword evidence="3" id="KW-0342">GTP-binding</keyword>
<dbReference type="EMBL" id="JACDQQ010001269">
    <property type="protein sequence ID" value="MBA0085931.1"/>
    <property type="molecule type" value="Genomic_DNA"/>
</dbReference>
<feature type="domain" description="Tr-type G" evidence="4">
    <location>
        <begin position="7"/>
        <end position="243"/>
    </location>
</feature>
<dbReference type="PANTHER" id="PTHR43261:SF1">
    <property type="entry name" value="RIBOSOME-RELEASING FACTOR 2, MITOCHONDRIAL"/>
    <property type="match status" value="1"/>
</dbReference>
<evidence type="ECO:0000256" key="2">
    <source>
        <dbReference type="ARBA" id="ARBA00022917"/>
    </source>
</evidence>
<sequence>MKSYLTKDIRNVGIVGHGGTGKTQLVSSLLYAAGMTPRWGKVADGSAATDWDDEEVARKISIQTGLAYAEWPATPTGPSGSSDKVKINLIDLPGYSTFITETKASLIAADAALIAVDAHVGVQVTTEKVWDYCTEYDIPRAFVLTWMDRELSSFERSMESLTEVFGRNVVALQLPIGSEKGFRGVIDLVAMKAHMYKPDADGQATVEEIPGALADEAKEAHEKLVEMIAEGDDAMMEEFFREG</sequence>
<evidence type="ECO:0000256" key="1">
    <source>
        <dbReference type="ARBA" id="ARBA00022741"/>
    </source>
</evidence>
<dbReference type="GO" id="GO:0005525">
    <property type="term" value="F:GTP binding"/>
    <property type="evidence" value="ECO:0007669"/>
    <property type="project" value="UniProtKB-KW"/>
</dbReference>
<proteinExistence type="predicted"/>
<dbReference type="AlphaFoldDB" id="A0A7V8NR56"/>
<name>A0A7V8NR56_9BACT</name>
<gene>
    <name evidence="5" type="ORF">HRJ53_13110</name>
</gene>
<dbReference type="InterPro" id="IPR005225">
    <property type="entry name" value="Small_GTP-bd"/>
</dbReference>
<dbReference type="PANTHER" id="PTHR43261">
    <property type="entry name" value="TRANSLATION ELONGATION FACTOR G-RELATED"/>
    <property type="match status" value="1"/>
</dbReference>